<dbReference type="OrthoDB" id="1470350at2759"/>
<evidence type="ECO:0000256" key="1">
    <source>
        <dbReference type="PIRSR" id="PIRSR602401-1"/>
    </source>
</evidence>
<gene>
    <name evidence="2" type="ORF">HYFRA_00000422</name>
</gene>
<dbReference type="InterPro" id="IPR036396">
    <property type="entry name" value="Cyt_P450_sf"/>
</dbReference>
<organism evidence="2 3">
    <name type="scientific">Hymenoscyphus fraxineus</name>
    <dbReference type="NCBI Taxonomy" id="746836"/>
    <lineage>
        <taxon>Eukaryota</taxon>
        <taxon>Fungi</taxon>
        <taxon>Dikarya</taxon>
        <taxon>Ascomycota</taxon>
        <taxon>Pezizomycotina</taxon>
        <taxon>Leotiomycetes</taxon>
        <taxon>Helotiales</taxon>
        <taxon>Helotiaceae</taxon>
        <taxon>Hymenoscyphus</taxon>
    </lineage>
</organism>
<evidence type="ECO:0000313" key="3">
    <source>
        <dbReference type="Proteomes" id="UP000696280"/>
    </source>
</evidence>
<dbReference type="GO" id="GO:0016705">
    <property type="term" value="F:oxidoreductase activity, acting on paired donors, with incorporation or reduction of molecular oxygen"/>
    <property type="evidence" value="ECO:0007669"/>
    <property type="project" value="InterPro"/>
</dbReference>
<feature type="non-terminal residue" evidence="2">
    <location>
        <position position="1"/>
    </location>
</feature>
<evidence type="ECO:0000313" key="2">
    <source>
        <dbReference type="EMBL" id="CAG8958078.1"/>
    </source>
</evidence>
<dbReference type="GO" id="GO:0004497">
    <property type="term" value="F:monooxygenase activity"/>
    <property type="evidence" value="ECO:0007669"/>
    <property type="project" value="InterPro"/>
</dbReference>
<dbReference type="GO" id="GO:0020037">
    <property type="term" value="F:heme binding"/>
    <property type="evidence" value="ECO:0007669"/>
    <property type="project" value="InterPro"/>
</dbReference>
<dbReference type="InterPro" id="IPR002401">
    <property type="entry name" value="Cyt_P450_E_grp-I"/>
</dbReference>
<dbReference type="InterPro" id="IPR001128">
    <property type="entry name" value="Cyt_P450"/>
</dbReference>
<dbReference type="GO" id="GO:0005506">
    <property type="term" value="F:iron ion binding"/>
    <property type="evidence" value="ECO:0007669"/>
    <property type="project" value="InterPro"/>
</dbReference>
<accession>A0A9N9L4Q6</accession>
<sequence>RLIMDFTLILSVLVTAAAYQTIRRLLISPLRNIPGPKLYALTKWRLALDEWQGKRTRTIHRLHQLYGPVIRIGPNEVHFNSLTAMRLIYGPGAAFELTEFYRLFEAYGKQNLFSFASSRQHADRRRLLAHAYSKTSVLKNPFGEVVEGKVRQYLRYVDGQNSKGIELFTSLHYFALDTVSHVLYGARFGSTSAMAGDDSDRALLGDIFDPSRRKLIWFRLHLELLTEWMYTQTGILEKLIRPFLPMKKPVTYSGVRQHALQAWKDFSLAASTMEDTTEDGAIISVLFRYHISQKDGYLQDLEIASECADHLLGGVDTTANTLMFLLWALSLPVNRKYQMKLIEEVTKLPEEFFHDGVPPVALADKLVYVNAVIKEALRIYTPNPATQPRSSPLNSTIDGYVIPARTVVGMSAYSLHRNEQVFEEPLKFDPDRWLSPKPTVVEMNKWFWAFSSGARTCTGKNLVMTEMTTLVAAIYREYSTSIVPGFEDSTPVVTSRFELFHDETMSCMEKVGMMPKSLLVHLLT</sequence>
<dbReference type="Gene3D" id="1.10.630.10">
    <property type="entry name" value="Cytochrome P450"/>
    <property type="match status" value="1"/>
</dbReference>
<proteinExistence type="predicted"/>
<keyword evidence="1" id="KW-0408">Iron</keyword>
<keyword evidence="1" id="KW-0479">Metal-binding</keyword>
<name>A0A9N9L4Q6_9HELO</name>
<evidence type="ECO:0008006" key="4">
    <source>
        <dbReference type="Google" id="ProtNLM"/>
    </source>
</evidence>
<dbReference type="Pfam" id="PF00067">
    <property type="entry name" value="p450"/>
    <property type="match status" value="1"/>
</dbReference>
<dbReference type="InterPro" id="IPR050121">
    <property type="entry name" value="Cytochrome_P450_monoxygenase"/>
</dbReference>
<dbReference type="PANTHER" id="PTHR24305">
    <property type="entry name" value="CYTOCHROME P450"/>
    <property type="match status" value="1"/>
</dbReference>
<keyword evidence="1" id="KW-0349">Heme</keyword>
<dbReference type="Proteomes" id="UP000696280">
    <property type="component" value="Unassembled WGS sequence"/>
</dbReference>
<dbReference type="PANTHER" id="PTHR24305:SF164">
    <property type="entry name" value="P450, PUTATIVE (EUROFUNG)-RELATED"/>
    <property type="match status" value="1"/>
</dbReference>
<reference evidence="2" key="1">
    <citation type="submission" date="2021-07" db="EMBL/GenBank/DDBJ databases">
        <authorList>
            <person name="Durling M."/>
        </authorList>
    </citation>
    <scope>NUCLEOTIDE SEQUENCE</scope>
</reference>
<keyword evidence="3" id="KW-1185">Reference proteome</keyword>
<dbReference type="AlphaFoldDB" id="A0A9N9L4Q6"/>
<comment type="caution">
    <text evidence="2">The sequence shown here is derived from an EMBL/GenBank/DDBJ whole genome shotgun (WGS) entry which is preliminary data.</text>
</comment>
<protein>
    <recommendedName>
        <fullName evidence="4">P450 monooxygenase</fullName>
    </recommendedName>
</protein>
<dbReference type="PRINTS" id="PR00385">
    <property type="entry name" value="P450"/>
</dbReference>
<dbReference type="SUPFAM" id="SSF48264">
    <property type="entry name" value="Cytochrome P450"/>
    <property type="match status" value="1"/>
</dbReference>
<dbReference type="PRINTS" id="PR00463">
    <property type="entry name" value="EP450I"/>
</dbReference>
<comment type="cofactor">
    <cofactor evidence="1">
        <name>heme</name>
        <dbReference type="ChEBI" id="CHEBI:30413"/>
    </cofactor>
</comment>
<feature type="binding site" description="axial binding residue" evidence="1">
    <location>
        <position position="457"/>
    </location>
    <ligand>
        <name>heme</name>
        <dbReference type="ChEBI" id="CHEBI:30413"/>
    </ligand>
    <ligandPart>
        <name>Fe</name>
        <dbReference type="ChEBI" id="CHEBI:18248"/>
    </ligandPart>
</feature>
<dbReference type="EMBL" id="CAJVRL010000081">
    <property type="protein sequence ID" value="CAG8958078.1"/>
    <property type="molecule type" value="Genomic_DNA"/>
</dbReference>